<reference evidence="1 2" key="1">
    <citation type="submission" date="2019-08" db="EMBL/GenBank/DDBJ databases">
        <title>Comparison of rpoB and gyrB Sequences from Mobiluncus Species and Development of a Multiplex PCR Method for Clinical Detection of Mobiluncus curtisii and Mobiluncus mulieris.</title>
        <authorList>
            <person name="Yang L."/>
            <person name="Shen Y."/>
            <person name="Xu G."/>
            <person name="Shu L.-B."/>
            <person name="Hu J."/>
            <person name="Zhang R."/>
            <person name="Wang Y."/>
            <person name="Zhou H.-W."/>
            <person name="Zhang X."/>
        </authorList>
    </citation>
    <scope>NUCLEOTIDE SEQUENCE [LARGE SCALE GENOMIC DNA]</scope>
    <source>
        <strain evidence="1 2">M26</strain>
    </source>
</reference>
<evidence type="ECO:0000313" key="1">
    <source>
        <dbReference type="EMBL" id="MCU9968324.1"/>
    </source>
</evidence>
<gene>
    <name evidence="1" type="ORF">FYZ43_02620</name>
</gene>
<dbReference type="AlphaFoldDB" id="A0ABD4TTU7"/>
<evidence type="ECO:0000313" key="2">
    <source>
        <dbReference type="Proteomes" id="UP001209486"/>
    </source>
</evidence>
<protein>
    <submittedName>
        <fullName evidence="1">Twin arginine-targeting protein translocase</fullName>
    </submittedName>
</protein>
<proteinExistence type="predicted"/>
<comment type="caution">
    <text evidence="1">The sequence shown here is derived from an EMBL/GenBank/DDBJ whole genome shotgun (WGS) entry which is preliminary data.</text>
</comment>
<dbReference type="Proteomes" id="UP001209486">
    <property type="component" value="Unassembled WGS sequence"/>
</dbReference>
<sequence length="56" mass="5755">MSGHFWVLVAAVLSGSRGASLKFQLIPVGGLPAFAGSPPTTGNPGYVPPGFPRFEL</sequence>
<accession>A0ABD4TTU7</accession>
<organism evidence="1 2">
    <name type="scientific">Mobiluncus mulieris</name>
    <dbReference type="NCBI Taxonomy" id="2052"/>
    <lineage>
        <taxon>Bacteria</taxon>
        <taxon>Bacillati</taxon>
        <taxon>Actinomycetota</taxon>
        <taxon>Actinomycetes</taxon>
        <taxon>Actinomycetales</taxon>
        <taxon>Actinomycetaceae</taxon>
        <taxon>Mobiluncus</taxon>
    </lineage>
</organism>
<name>A0ABD4TTU7_9ACTO</name>
<dbReference type="EMBL" id="VSZY01000003">
    <property type="protein sequence ID" value="MCU9968324.1"/>
    <property type="molecule type" value="Genomic_DNA"/>
</dbReference>